<proteinExistence type="predicted"/>
<protein>
    <recommendedName>
        <fullName evidence="2">SPW repeat-containing integral membrane domain-containing protein</fullName>
    </recommendedName>
</protein>
<gene>
    <name evidence="3" type="ORF">E8M01_01860</name>
</gene>
<name>A0A4D7AU37_9HYPH</name>
<evidence type="ECO:0000313" key="3">
    <source>
        <dbReference type="EMBL" id="QCI63091.1"/>
    </source>
</evidence>
<dbReference type="OrthoDB" id="166183at2"/>
<reference evidence="3 4" key="1">
    <citation type="submission" date="2019-04" db="EMBL/GenBank/DDBJ databases">
        <title>Phreatobacter aquaticus sp. nov.</title>
        <authorList>
            <person name="Choi A."/>
        </authorList>
    </citation>
    <scope>NUCLEOTIDE SEQUENCE [LARGE SCALE GENOMIC DNA]</scope>
    <source>
        <strain evidence="3 4">KCTC 52518</strain>
    </source>
</reference>
<feature type="transmembrane region" description="Helical" evidence="1">
    <location>
        <begin position="91"/>
        <end position="109"/>
    </location>
</feature>
<evidence type="ECO:0000259" key="2">
    <source>
        <dbReference type="Pfam" id="PF03779"/>
    </source>
</evidence>
<evidence type="ECO:0000256" key="1">
    <source>
        <dbReference type="SAM" id="Phobius"/>
    </source>
</evidence>
<evidence type="ECO:0000313" key="4">
    <source>
        <dbReference type="Proteomes" id="UP000298781"/>
    </source>
</evidence>
<dbReference type="InterPro" id="IPR005530">
    <property type="entry name" value="SPW"/>
</dbReference>
<keyword evidence="1" id="KW-1133">Transmembrane helix</keyword>
<feature type="transmembrane region" description="Helical" evidence="1">
    <location>
        <begin position="68"/>
        <end position="85"/>
    </location>
</feature>
<dbReference type="EMBL" id="CP039690">
    <property type="protein sequence ID" value="QCI63091.1"/>
    <property type="molecule type" value="Genomic_DNA"/>
</dbReference>
<dbReference type="AlphaFoldDB" id="A0A4D7AU37"/>
<feature type="transmembrane region" description="Helical" evidence="1">
    <location>
        <begin position="41"/>
        <end position="61"/>
    </location>
</feature>
<organism evidence="3 4">
    <name type="scientific">Phreatobacter stygius</name>
    <dbReference type="NCBI Taxonomy" id="1940610"/>
    <lineage>
        <taxon>Bacteria</taxon>
        <taxon>Pseudomonadati</taxon>
        <taxon>Pseudomonadota</taxon>
        <taxon>Alphaproteobacteria</taxon>
        <taxon>Hyphomicrobiales</taxon>
        <taxon>Phreatobacteraceae</taxon>
        <taxon>Phreatobacter</taxon>
    </lineage>
</organism>
<dbReference type="RefSeq" id="WP_136958553.1">
    <property type="nucleotide sequence ID" value="NZ_CP039690.1"/>
</dbReference>
<feature type="domain" description="SPW repeat-containing integral membrane" evidence="2">
    <location>
        <begin position="11"/>
        <end position="104"/>
    </location>
</feature>
<sequence length="119" mass="12776">MANTLMEGRPPDWANLGLAVALFISPWVVGFATMAPPTWNAWIVGIALGAMALAALSAFAAWEEWVNLALGLWLIAAPWVLGFATNVNAQWTHLIIGALAAAVSAWALWDNRQHPHAHA</sequence>
<dbReference type="Proteomes" id="UP000298781">
    <property type="component" value="Chromosome"/>
</dbReference>
<keyword evidence="1" id="KW-0812">Transmembrane</keyword>
<accession>A0A4D7AU37</accession>
<feature type="transmembrane region" description="Helical" evidence="1">
    <location>
        <begin position="12"/>
        <end position="35"/>
    </location>
</feature>
<keyword evidence="4" id="KW-1185">Reference proteome</keyword>
<dbReference type="KEGG" id="pstg:E8M01_01860"/>
<dbReference type="Pfam" id="PF03779">
    <property type="entry name" value="SPW"/>
    <property type="match status" value="1"/>
</dbReference>
<keyword evidence="1" id="KW-0472">Membrane</keyword>